<dbReference type="SUPFAM" id="SSF144083">
    <property type="entry name" value="Magnesium transport protein CorA, transmembrane region"/>
    <property type="match status" value="1"/>
</dbReference>
<feature type="transmembrane region" description="Helical" evidence="13">
    <location>
        <begin position="408"/>
        <end position="427"/>
    </location>
</feature>
<evidence type="ECO:0000256" key="13">
    <source>
        <dbReference type="SAM" id="Phobius"/>
    </source>
</evidence>
<evidence type="ECO:0000256" key="11">
    <source>
        <dbReference type="ARBA" id="ARBA00045497"/>
    </source>
</evidence>
<comment type="function">
    <text evidence="11">Mediates influx of magnesium ions. Alternates between open and closed states. Activated by low cytoplasmic Mg(2+) levels. Inactive when cytoplasmic Mg(2+) levels are high.</text>
</comment>
<feature type="transmembrane region" description="Helical" evidence="13">
    <location>
        <begin position="439"/>
        <end position="456"/>
    </location>
</feature>
<evidence type="ECO:0000256" key="12">
    <source>
        <dbReference type="SAM" id="MobiDB-lite"/>
    </source>
</evidence>
<keyword evidence="6" id="KW-0460">Magnesium</keyword>
<comment type="catalytic activity">
    <reaction evidence="10">
        <text>Mg(2+)(in) = Mg(2+)(out)</text>
        <dbReference type="Rhea" id="RHEA:29827"/>
        <dbReference type="ChEBI" id="CHEBI:18420"/>
    </reaction>
</comment>
<keyword evidence="8" id="KW-0406">Ion transport</keyword>
<evidence type="ECO:0000256" key="4">
    <source>
        <dbReference type="ARBA" id="ARBA00022475"/>
    </source>
</evidence>
<dbReference type="Gene3D" id="1.20.58.340">
    <property type="entry name" value="Magnesium transport protein CorA, transmembrane region"/>
    <property type="match status" value="2"/>
</dbReference>
<evidence type="ECO:0000256" key="3">
    <source>
        <dbReference type="ARBA" id="ARBA00022448"/>
    </source>
</evidence>
<feature type="region of interest" description="Disordered" evidence="12">
    <location>
        <begin position="1"/>
        <end position="104"/>
    </location>
</feature>
<organism evidence="14 15">
    <name type="scientific">Moraxella caviae</name>
    <dbReference type="NCBI Taxonomy" id="34060"/>
    <lineage>
        <taxon>Bacteria</taxon>
        <taxon>Pseudomonadati</taxon>
        <taxon>Pseudomonadota</taxon>
        <taxon>Gammaproteobacteria</taxon>
        <taxon>Moraxellales</taxon>
        <taxon>Moraxellaceae</taxon>
        <taxon>Moraxella</taxon>
    </lineage>
</organism>
<dbReference type="GO" id="GO:0050897">
    <property type="term" value="F:cobalt ion binding"/>
    <property type="evidence" value="ECO:0007669"/>
    <property type="project" value="TreeGrafter"/>
</dbReference>
<evidence type="ECO:0000256" key="10">
    <source>
        <dbReference type="ARBA" id="ARBA00034269"/>
    </source>
</evidence>
<evidence type="ECO:0000256" key="7">
    <source>
        <dbReference type="ARBA" id="ARBA00022989"/>
    </source>
</evidence>
<dbReference type="InterPro" id="IPR045863">
    <property type="entry name" value="CorA_TM1_TM2"/>
</dbReference>
<gene>
    <name evidence="14" type="primary">corA</name>
    <name evidence="14" type="ORF">NCTC10293_02509</name>
</gene>
<evidence type="ECO:0000256" key="8">
    <source>
        <dbReference type="ARBA" id="ARBA00023065"/>
    </source>
</evidence>
<dbReference type="PANTHER" id="PTHR46494">
    <property type="entry name" value="CORA FAMILY METAL ION TRANSPORTER (EUROFUNG)"/>
    <property type="match status" value="1"/>
</dbReference>
<evidence type="ECO:0000313" key="15">
    <source>
        <dbReference type="Proteomes" id="UP000255279"/>
    </source>
</evidence>
<keyword evidence="4" id="KW-1003">Cell membrane</keyword>
<dbReference type="FunFam" id="1.20.58.340:FF:000004">
    <property type="entry name" value="Magnesium transport protein CorA"/>
    <property type="match status" value="1"/>
</dbReference>
<evidence type="ECO:0000256" key="1">
    <source>
        <dbReference type="ARBA" id="ARBA00004651"/>
    </source>
</evidence>
<dbReference type="GO" id="GO:0000287">
    <property type="term" value="F:magnesium ion binding"/>
    <property type="evidence" value="ECO:0007669"/>
    <property type="project" value="TreeGrafter"/>
</dbReference>
<keyword evidence="9 13" id="KW-0472">Membrane</keyword>
<proteinExistence type="inferred from homology"/>
<comment type="subcellular location">
    <subcellularLocation>
        <location evidence="1">Cell membrane</location>
        <topology evidence="1">Multi-pass membrane protein</topology>
    </subcellularLocation>
</comment>
<comment type="similarity">
    <text evidence="2">Belongs to the CorA metal ion transporter (MIT) (TC 1.A.35) family.</text>
</comment>
<dbReference type="GO" id="GO:0015095">
    <property type="term" value="F:magnesium ion transmembrane transporter activity"/>
    <property type="evidence" value="ECO:0007669"/>
    <property type="project" value="TreeGrafter"/>
</dbReference>
<dbReference type="InterPro" id="IPR002523">
    <property type="entry name" value="MgTranspt_CorA/ZnTranspt_ZntB"/>
</dbReference>
<sequence>MPKHDSQHDSLSHRHSTPADASDVNLNADLDSKPNTVQDYLDATTSEHDIHSGARQDALAQNSHEGREDLEKQEREKEEREKEEKDERDEELSPPDTQDSYIYGDADATDEDTIETMTVYDPDADRFEDIEENSGDNETVVCYSYSRKTGEPVEQLALDEVSRALTNTSQFIWLGLYDPSIETVQEVQDAFDLHELALEDAFADHQRPKVESYGNDTIFVVVRTAKLEDNQIRYGTTALFMGKNYIISIRRGASNSYAPVREHYHRRPERLRLGPIFVLHAILDFIVDNYLPITDRLGNYLREQERNIFSYEFSKSTLRSLYELKSQLVHMRAVILPVQDVCNFFINHKKNELLLAFPAAAKPYFRDVNDHLLRSLDAVNGLNEMLSVAMDTYMAMVTMGQNDVVRKLAAWAGIAAFPTAVAGIYGMNFDFMPELHWRYGYFIILGAIFAVCLYLHHKFKKAGWL</sequence>
<dbReference type="CDD" id="cd12830">
    <property type="entry name" value="MtCorA-like"/>
    <property type="match status" value="1"/>
</dbReference>
<dbReference type="GO" id="GO:0005886">
    <property type="term" value="C:plasma membrane"/>
    <property type="evidence" value="ECO:0007669"/>
    <property type="project" value="UniProtKB-SubCell"/>
</dbReference>
<feature type="compositionally biased region" description="Basic and acidic residues" evidence="12">
    <location>
        <begin position="64"/>
        <end position="85"/>
    </location>
</feature>
<evidence type="ECO:0000256" key="9">
    <source>
        <dbReference type="ARBA" id="ARBA00023136"/>
    </source>
</evidence>
<dbReference type="Proteomes" id="UP000255279">
    <property type="component" value="Unassembled WGS sequence"/>
</dbReference>
<feature type="compositionally biased region" description="Basic and acidic residues" evidence="12">
    <location>
        <begin position="45"/>
        <end position="54"/>
    </location>
</feature>
<dbReference type="AlphaFoldDB" id="A0A378R9U7"/>
<reference evidence="14 15" key="1">
    <citation type="submission" date="2018-06" db="EMBL/GenBank/DDBJ databases">
        <authorList>
            <consortium name="Pathogen Informatics"/>
            <person name="Doyle S."/>
        </authorList>
    </citation>
    <scope>NUCLEOTIDE SEQUENCE [LARGE SCALE GENOMIC DNA]</scope>
    <source>
        <strain evidence="14 15">NCTC10293</strain>
    </source>
</reference>
<dbReference type="SUPFAM" id="SSF143865">
    <property type="entry name" value="CorA soluble domain-like"/>
    <property type="match status" value="1"/>
</dbReference>
<dbReference type="Pfam" id="PF01544">
    <property type="entry name" value="CorA"/>
    <property type="match status" value="1"/>
</dbReference>
<evidence type="ECO:0000256" key="2">
    <source>
        <dbReference type="ARBA" id="ARBA00009765"/>
    </source>
</evidence>
<dbReference type="Gene3D" id="3.30.460.20">
    <property type="entry name" value="CorA soluble domain-like"/>
    <property type="match status" value="1"/>
</dbReference>
<evidence type="ECO:0000313" key="14">
    <source>
        <dbReference type="EMBL" id="STZ14904.1"/>
    </source>
</evidence>
<dbReference type="InterPro" id="IPR045861">
    <property type="entry name" value="CorA_cytoplasmic_dom"/>
</dbReference>
<dbReference type="GO" id="GO:0015087">
    <property type="term" value="F:cobalt ion transmembrane transporter activity"/>
    <property type="evidence" value="ECO:0007669"/>
    <property type="project" value="TreeGrafter"/>
</dbReference>
<evidence type="ECO:0000256" key="6">
    <source>
        <dbReference type="ARBA" id="ARBA00022842"/>
    </source>
</evidence>
<keyword evidence="7 13" id="KW-1133">Transmembrane helix</keyword>
<keyword evidence="3" id="KW-0813">Transport</keyword>
<keyword evidence="5 13" id="KW-0812">Transmembrane</keyword>
<name>A0A378R9U7_9GAMM</name>
<evidence type="ECO:0000256" key="5">
    <source>
        <dbReference type="ARBA" id="ARBA00022692"/>
    </source>
</evidence>
<protein>
    <submittedName>
        <fullName evidence="14">Magnesium transport protein CorA</fullName>
    </submittedName>
</protein>
<feature type="compositionally biased region" description="Basic and acidic residues" evidence="12">
    <location>
        <begin position="1"/>
        <end position="12"/>
    </location>
</feature>
<accession>A0A378R9U7</accession>
<dbReference type="EMBL" id="UGQE01000004">
    <property type="protein sequence ID" value="STZ14904.1"/>
    <property type="molecule type" value="Genomic_DNA"/>
</dbReference>
<dbReference type="PANTHER" id="PTHR46494:SF1">
    <property type="entry name" value="CORA FAMILY METAL ION TRANSPORTER (EUROFUNG)"/>
    <property type="match status" value="1"/>
</dbReference>